<dbReference type="GO" id="GO:0080031">
    <property type="term" value="F:methyl salicylate esterase activity"/>
    <property type="evidence" value="ECO:0007669"/>
    <property type="project" value="TreeGrafter"/>
</dbReference>
<proteinExistence type="predicted"/>
<evidence type="ECO:0000313" key="4">
    <source>
        <dbReference type="RefSeq" id="XP_027096256.1"/>
    </source>
</evidence>
<dbReference type="GO" id="GO:0009694">
    <property type="term" value="P:jasmonic acid metabolic process"/>
    <property type="evidence" value="ECO:0007669"/>
    <property type="project" value="TreeGrafter"/>
</dbReference>
<dbReference type="AlphaFoldDB" id="A0A6P6V0N6"/>
<evidence type="ECO:0000259" key="2">
    <source>
        <dbReference type="Pfam" id="PF00561"/>
    </source>
</evidence>
<dbReference type="InterPro" id="IPR045889">
    <property type="entry name" value="MES/HNL"/>
</dbReference>
<dbReference type="InterPro" id="IPR029058">
    <property type="entry name" value="AB_hydrolase_fold"/>
</dbReference>
<keyword evidence="1" id="KW-0732">Signal</keyword>
<organism evidence="3 4">
    <name type="scientific">Coffea arabica</name>
    <name type="common">Arabian coffee</name>
    <dbReference type="NCBI Taxonomy" id="13443"/>
    <lineage>
        <taxon>Eukaryota</taxon>
        <taxon>Viridiplantae</taxon>
        <taxon>Streptophyta</taxon>
        <taxon>Embryophyta</taxon>
        <taxon>Tracheophyta</taxon>
        <taxon>Spermatophyta</taxon>
        <taxon>Magnoliopsida</taxon>
        <taxon>eudicotyledons</taxon>
        <taxon>Gunneridae</taxon>
        <taxon>Pentapetalae</taxon>
        <taxon>asterids</taxon>
        <taxon>lamiids</taxon>
        <taxon>Gentianales</taxon>
        <taxon>Rubiaceae</taxon>
        <taxon>Ixoroideae</taxon>
        <taxon>Gardenieae complex</taxon>
        <taxon>Bertiereae - Coffeeae clade</taxon>
        <taxon>Coffeeae</taxon>
        <taxon>Coffea</taxon>
    </lineage>
</organism>
<feature type="signal peptide" evidence="1">
    <location>
        <begin position="1"/>
        <end position="38"/>
    </location>
</feature>
<evidence type="ECO:0000313" key="3">
    <source>
        <dbReference type="Proteomes" id="UP001652660"/>
    </source>
</evidence>
<dbReference type="Gene3D" id="3.40.50.1820">
    <property type="entry name" value="alpha/beta hydrolase"/>
    <property type="match status" value="1"/>
</dbReference>
<feature type="domain" description="AB hydrolase-1" evidence="2">
    <location>
        <begin position="7"/>
        <end position="113"/>
    </location>
</feature>
<dbReference type="Proteomes" id="UP001652660">
    <property type="component" value="Chromosome 11c"/>
</dbReference>
<dbReference type="GO" id="GO:0009696">
    <property type="term" value="P:salicylic acid metabolic process"/>
    <property type="evidence" value="ECO:0007669"/>
    <property type="project" value="TreeGrafter"/>
</dbReference>
<dbReference type="RefSeq" id="XP_027096256.1">
    <property type="nucleotide sequence ID" value="XM_027240455.1"/>
</dbReference>
<dbReference type="GO" id="GO:0080032">
    <property type="term" value="F:methyl jasmonate esterase activity"/>
    <property type="evidence" value="ECO:0007669"/>
    <property type="project" value="TreeGrafter"/>
</dbReference>
<evidence type="ECO:0000256" key="1">
    <source>
        <dbReference type="SAM" id="SignalP"/>
    </source>
</evidence>
<reference evidence="3" key="1">
    <citation type="journal article" date="2025" name="Foods">
        <title>Unveiling the Microbial Signatures of Arabica Coffee Cherries: Insights into Ripeness Specific Diversity, Functional Traits, and Implications for Quality and Safety.</title>
        <authorList>
            <consortium name="RefSeq"/>
            <person name="Tenea G.N."/>
            <person name="Cifuentes V."/>
            <person name="Reyes P."/>
            <person name="Cevallos-Vallejos M."/>
        </authorList>
    </citation>
    <scope>NUCLEOTIDE SEQUENCE [LARGE SCALE GENOMIC DNA]</scope>
</reference>
<keyword evidence="3" id="KW-1185">Reference proteome</keyword>
<dbReference type="PANTHER" id="PTHR10992:SF943">
    <property type="entry name" value="METHYLESTERASE 10"/>
    <property type="match status" value="1"/>
</dbReference>
<dbReference type="PANTHER" id="PTHR10992">
    <property type="entry name" value="METHYLESTERASE FAMILY MEMBER"/>
    <property type="match status" value="1"/>
</dbReference>
<dbReference type="SUPFAM" id="SSF53474">
    <property type="entry name" value="alpha/beta-Hydrolases"/>
    <property type="match status" value="1"/>
</dbReference>
<feature type="chain" id="PRO_5028011659" evidence="1">
    <location>
        <begin position="39"/>
        <end position="141"/>
    </location>
</feature>
<dbReference type="GO" id="GO:0080030">
    <property type="term" value="F:methyl indole-3-acetate esterase activity"/>
    <property type="evidence" value="ECO:0007669"/>
    <property type="project" value="TreeGrafter"/>
</dbReference>
<reference evidence="4" key="2">
    <citation type="submission" date="2025-08" db="UniProtKB">
        <authorList>
            <consortium name="RefSeq"/>
        </authorList>
    </citation>
    <scope>IDENTIFICATION</scope>
    <source>
        <tissue evidence="4">Leaves</tissue>
    </source>
</reference>
<gene>
    <name evidence="4" type="primary">LOC113716162</name>
</gene>
<dbReference type="InterPro" id="IPR000073">
    <property type="entry name" value="AB_hydrolase_1"/>
</dbReference>
<accession>A0A6P6V0N6</accession>
<sequence>MERSTKNHFVLVHGICHGGWSWCKLVTLLKLAGHQVTALDLGACGVHPKRIEEIASMSDYVKPLMDFMASLPDEERFALVGHSYGCLCISLAMQSFPQKISAAVFASASLAHFKEPPVVFIQEVVNENYFKRIPMEAVMDG</sequence>
<dbReference type="Pfam" id="PF00561">
    <property type="entry name" value="Abhydrolase_1"/>
    <property type="match status" value="1"/>
</dbReference>
<protein>
    <submittedName>
        <fullName evidence="4">Methylesterase 10-like</fullName>
    </submittedName>
</protein>
<name>A0A6P6V0N6_COFAR</name>
<dbReference type="GeneID" id="113716162"/>
<dbReference type="OrthoDB" id="408373at2759"/>